<name>A0A8C4ZBD6_GADMO</name>
<reference evidence="1" key="1">
    <citation type="submission" date="2025-08" db="UniProtKB">
        <authorList>
            <consortium name="Ensembl"/>
        </authorList>
    </citation>
    <scope>IDENTIFICATION</scope>
</reference>
<organism evidence="1 2">
    <name type="scientific">Gadus morhua</name>
    <name type="common">Atlantic cod</name>
    <dbReference type="NCBI Taxonomy" id="8049"/>
    <lineage>
        <taxon>Eukaryota</taxon>
        <taxon>Metazoa</taxon>
        <taxon>Chordata</taxon>
        <taxon>Craniata</taxon>
        <taxon>Vertebrata</taxon>
        <taxon>Euteleostomi</taxon>
        <taxon>Actinopterygii</taxon>
        <taxon>Neopterygii</taxon>
        <taxon>Teleostei</taxon>
        <taxon>Neoteleostei</taxon>
        <taxon>Acanthomorphata</taxon>
        <taxon>Zeiogadaria</taxon>
        <taxon>Gadariae</taxon>
        <taxon>Gadiformes</taxon>
        <taxon>Gadoidei</taxon>
        <taxon>Gadidae</taxon>
        <taxon>Gadus</taxon>
    </lineage>
</organism>
<proteinExistence type="predicted"/>
<protein>
    <submittedName>
        <fullName evidence="1">Uncharacterized protein</fullName>
    </submittedName>
</protein>
<dbReference type="PANTHER" id="PTHR48424:SF3">
    <property type="entry name" value="DYNEIN LIGHT CHAIN-RELATED"/>
    <property type="match status" value="1"/>
</dbReference>
<dbReference type="OMA" id="NMGHNAL"/>
<dbReference type="PANTHER" id="PTHR48424">
    <property type="entry name" value="DYNEIN LIGHT CHAIN-RELATED"/>
    <property type="match status" value="1"/>
</dbReference>
<accession>A0A8C4ZBD6</accession>
<dbReference type="Ensembl" id="ENSGMOT00000011669.2">
    <property type="protein sequence ID" value="ENSGMOP00000011361.2"/>
    <property type="gene ID" value="ENSGMOG00000010611.2"/>
</dbReference>
<dbReference type="AlphaFoldDB" id="A0A8C4ZBD6"/>
<dbReference type="Proteomes" id="UP000694546">
    <property type="component" value="Chromosome 7"/>
</dbReference>
<evidence type="ECO:0000313" key="1">
    <source>
        <dbReference type="Ensembl" id="ENSGMOP00000011361.2"/>
    </source>
</evidence>
<reference evidence="1" key="2">
    <citation type="submission" date="2025-09" db="UniProtKB">
        <authorList>
            <consortium name="Ensembl"/>
        </authorList>
    </citation>
    <scope>IDENTIFICATION</scope>
</reference>
<keyword evidence="2" id="KW-1185">Reference proteome</keyword>
<dbReference type="GeneTree" id="ENSGT01100000263696"/>
<sequence>MLSAFSAGLEEKNGNLAQVEVDEMLGFMRHVAPKVSPNDTMPRGVVLFSTHLFNIGSNVLLNVVLLHGLRGTVHCVLLHGGST</sequence>
<evidence type="ECO:0000313" key="2">
    <source>
        <dbReference type="Proteomes" id="UP000694546"/>
    </source>
</evidence>